<dbReference type="Pfam" id="PF08732">
    <property type="entry name" value="HIM1"/>
    <property type="match status" value="1"/>
</dbReference>
<dbReference type="Gene3D" id="3.40.50.720">
    <property type="entry name" value="NAD(P)-binding Rossmann-like Domain"/>
    <property type="match status" value="1"/>
</dbReference>
<evidence type="ECO:0000313" key="8">
    <source>
        <dbReference type="Proteomes" id="UP000664534"/>
    </source>
</evidence>
<evidence type="ECO:0000256" key="4">
    <source>
        <dbReference type="ARBA" id="ARBA00022946"/>
    </source>
</evidence>
<dbReference type="OrthoDB" id="430436at2759"/>
<reference evidence="7" key="1">
    <citation type="submission" date="2021-03" db="EMBL/GenBank/DDBJ databases">
        <authorList>
            <person name="Tagirdzhanova G."/>
        </authorList>
    </citation>
    <scope>NUCLEOTIDE SEQUENCE</scope>
</reference>
<dbReference type="EMBL" id="CAJPDT010000077">
    <property type="protein sequence ID" value="CAF9934525.1"/>
    <property type="molecule type" value="Genomic_DNA"/>
</dbReference>
<dbReference type="GO" id="GO:0005741">
    <property type="term" value="C:mitochondrial outer membrane"/>
    <property type="evidence" value="ECO:0007669"/>
    <property type="project" value="UniProtKB-SubCell"/>
</dbReference>
<dbReference type="FunFam" id="3.40.50.720:FF:000366">
    <property type="entry name" value="Protein FMP52, mitochondrial"/>
    <property type="match status" value="1"/>
</dbReference>
<keyword evidence="4" id="KW-0809">Transit peptide</keyword>
<dbReference type="GO" id="GO:0051170">
    <property type="term" value="P:import into nucleus"/>
    <property type="evidence" value="ECO:0007669"/>
    <property type="project" value="TreeGrafter"/>
</dbReference>
<evidence type="ECO:0000256" key="3">
    <source>
        <dbReference type="ARBA" id="ARBA00022787"/>
    </source>
</evidence>
<accession>A0A8H3IUU8</accession>
<evidence type="ECO:0000256" key="6">
    <source>
        <dbReference type="ARBA" id="ARBA00023136"/>
    </source>
</evidence>
<comment type="similarity">
    <text evidence="2">Belongs to the FMP52 family.</text>
</comment>
<comment type="caution">
    <text evidence="7">The sequence shown here is derived from an EMBL/GenBank/DDBJ whole genome shotgun (WGS) entry which is preliminary data.</text>
</comment>
<evidence type="ECO:0000256" key="5">
    <source>
        <dbReference type="ARBA" id="ARBA00023128"/>
    </source>
</evidence>
<keyword evidence="5" id="KW-0496">Mitochondrion</keyword>
<name>A0A8H3IUU8_9LECA</name>
<dbReference type="PANTHER" id="PTHR14097:SF7">
    <property type="entry name" value="OXIDOREDUCTASE HTATIP2"/>
    <property type="match status" value="1"/>
</dbReference>
<proteinExistence type="inferred from homology"/>
<organism evidence="7 8">
    <name type="scientific">Imshaugia aleurites</name>
    <dbReference type="NCBI Taxonomy" id="172621"/>
    <lineage>
        <taxon>Eukaryota</taxon>
        <taxon>Fungi</taxon>
        <taxon>Dikarya</taxon>
        <taxon>Ascomycota</taxon>
        <taxon>Pezizomycotina</taxon>
        <taxon>Lecanoromycetes</taxon>
        <taxon>OSLEUM clade</taxon>
        <taxon>Lecanoromycetidae</taxon>
        <taxon>Lecanorales</taxon>
        <taxon>Lecanorineae</taxon>
        <taxon>Parmeliaceae</taxon>
        <taxon>Imshaugia</taxon>
    </lineage>
</organism>
<evidence type="ECO:0000256" key="2">
    <source>
        <dbReference type="ARBA" id="ARBA00006617"/>
    </source>
</evidence>
<keyword evidence="3" id="KW-1000">Mitochondrion outer membrane</keyword>
<evidence type="ECO:0000313" key="7">
    <source>
        <dbReference type="EMBL" id="CAF9934525.1"/>
    </source>
</evidence>
<evidence type="ECO:0000256" key="1">
    <source>
        <dbReference type="ARBA" id="ARBA00004450"/>
    </source>
</evidence>
<dbReference type="PANTHER" id="PTHR14097">
    <property type="entry name" value="OXIDOREDUCTASE HTATIP2"/>
    <property type="match status" value="1"/>
</dbReference>
<keyword evidence="8" id="KW-1185">Reference proteome</keyword>
<comment type="subcellular location">
    <subcellularLocation>
        <location evidence="1">Mitochondrion outer membrane</location>
        <topology evidence="1">Peripheral membrane protein</topology>
    </subcellularLocation>
</comment>
<protein>
    <submittedName>
        <fullName evidence="7">Protein fmp52, mitochondrial</fullName>
    </submittedName>
</protein>
<dbReference type="Proteomes" id="UP000664534">
    <property type="component" value="Unassembled WGS sequence"/>
</dbReference>
<dbReference type="AlphaFoldDB" id="A0A8H3IUU8"/>
<dbReference type="InterPro" id="IPR014843">
    <property type="entry name" value="Him1/Fmp52"/>
</dbReference>
<gene>
    <name evidence="7" type="primary">FMP52</name>
    <name evidence="7" type="ORF">IMSHALPRED_009739</name>
</gene>
<sequence>MAEGTSAAALVGCTGLVGSHILTTLTSLSSHPTIHAIARRDLSTSSANLHPLIESDSSIWPSSLKSLSPTPNIFLSALGTTRGLAGSFEAQRKIDYDLNLSLAKAAKESDVKVYVLISSGGVSTKSLFPYCKMKAELDEAVKGLGFPHTVIVKPGLLVGTRKDSRPPEAVFRAIAKGLGAISKAALTEWWAVDADVVGRAAVAAGMQCLEGKREEGVWVVGQSDIIRLGRTEWKD</sequence>
<dbReference type="SUPFAM" id="SSF51735">
    <property type="entry name" value="NAD(P)-binding Rossmann-fold domains"/>
    <property type="match status" value="1"/>
</dbReference>
<keyword evidence="6" id="KW-0472">Membrane</keyword>
<dbReference type="InterPro" id="IPR036291">
    <property type="entry name" value="NAD(P)-bd_dom_sf"/>
</dbReference>